<dbReference type="Proteomes" id="UP000005573">
    <property type="component" value="Unassembled WGS sequence"/>
</dbReference>
<accession>E6LXQ9</accession>
<name>E6LXQ9_9ACTO</name>
<reference evidence="1 2" key="1">
    <citation type="submission" date="2010-12" db="EMBL/GenBank/DDBJ databases">
        <authorList>
            <person name="Muzny D."/>
            <person name="Qin X."/>
            <person name="Deng J."/>
            <person name="Jiang H."/>
            <person name="Liu Y."/>
            <person name="Qu J."/>
            <person name="Song X.-Z."/>
            <person name="Zhang L."/>
            <person name="Thornton R."/>
            <person name="Coyle M."/>
            <person name="Francisco L."/>
            <person name="Jackson L."/>
            <person name="Javaid M."/>
            <person name="Korchina V."/>
            <person name="Kovar C."/>
            <person name="Mata R."/>
            <person name="Mathew T."/>
            <person name="Ngo R."/>
            <person name="Nguyen L."/>
            <person name="Nguyen N."/>
            <person name="Okwuonu G."/>
            <person name="Ongeri F."/>
            <person name="Pham C."/>
            <person name="Simmons D."/>
            <person name="Wilczek-Boney K."/>
            <person name="Hale W."/>
            <person name="Jakkamsetti A."/>
            <person name="Pham P."/>
            <person name="Ruth R."/>
            <person name="San Lucas F."/>
            <person name="Warren J."/>
            <person name="Zhang J."/>
            <person name="Zhao Z."/>
            <person name="Zhou C."/>
            <person name="Zhu D."/>
            <person name="Lee S."/>
            <person name="Bess C."/>
            <person name="Blankenburg K."/>
            <person name="Forbes L."/>
            <person name="Fu Q."/>
            <person name="Gubbala S."/>
            <person name="Hirani K."/>
            <person name="Jayaseelan J.C."/>
            <person name="Lara F."/>
            <person name="Munidasa M."/>
            <person name="Palculict T."/>
            <person name="Patil S."/>
            <person name="Pu L.-L."/>
            <person name="Saada N."/>
            <person name="Tang L."/>
            <person name="Weissenberger G."/>
            <person name="Zhu Y."/>
            <person name="Hemphill L."/>
            <person name="Shang Y."/>
            <person name="Youmans B."/>
            <person name="Ayvaz T."/>
            <person name="Ross M."/>
            <person name="Santibanez J."/>
            <person name="Aqrawi P."/>
            <person name="Gross S."/>
            <person name="Joshi V."/>
            <person name="Fowler G."/>
            <person name="Nazareth L."/>
            <person name="Reid J."/>
            <person name="Worley K."/>
            <person name="Petrosino J."/>
            <person name="Highlander S."/>
            <person name="Gibbs R."/>
        </authorList>
    </citation>
    <scope>NUCLEOTIDE SEQUENCE [LARGE SCALE GENOMIC DNA]</scope>
    <source>
        <strain evidence="1 2">ATCC 51333</strain>
    </source>
</reference>
<gene>
    <name evidence="1" type="ORF">HMPREF0388_0646</name>
</gene>
<dbReference type="EMBL" id="AEPY01000004">
    <property type="protein sequence ID" value="EFU80426.1"/>
    <property type="molecule type" value="Genomic_DNA"/>
</dbReference>
<evidence type="ECO:0000313" key="1">
    <source>
        <dbReference type="EMBL" id="EFU80426.1"/>
    </source>
</evidence>
<dbReference type="AlphaFoldDB" id="E6LXQ9"/>
<dbReference type="HOGENOM" id="CLU_3254167_0_0_11"/>
<comment type="caution">
    <text evidence="1">The sequence shown here is derived from an EMBL/GenBank/DDBJ whole genome shotgun (WGS) entry which is preliminary data.</text>
</comment>
<organism evidence="1 2">
    <name type="scientific">Mobiluncus curtisii ATCC 51333</name>
    <dbReference type="NCBI Taxonomy" id="887326"/>
    <lineage>
        <taxon>Bacteria</taxon>
        <taxon>Bacillati</taxon>
        <taxon>Actinomycetota</taxon>
        <taxon>Actinomycetes</taxon>
        <taxon>Actinomycetales</taxon>
        <taxon>Actinomycetaceae</taxon>
        <taxon>Mobiluncus</taxon>
    </lineage>
</organism>
<sequence>MIASSHPHLDWVNSVARAGTYKYWLGGRLLVLRLVHRRVWLA</sequence>
<protein>
    <submittedName>
        <fullName evidence="1">Uncharacterized protein</fullName>
    </submittedName>
</protein>
<proteinExistence type="predicted"/>
<evidence type="ECO:0000313" key="2">
    <source>
        <dbReference type="Proteomes" id="UP000005573"/>
    </source>
</evidence>